<evidence type="ECO:0000256" key="1">
    <source>
        <dbReference type="ARBA" id="ARBA00022475"/>
    </source>
</evidence>
<dbReference type="NCBIfam" id="NF003977">
    <property type="entry name" value="PRK05470.1-1"/>
    <property type="match status" value="1"/>
</dbReference>
<evidence type="ECO:0000313" key="7">
    <source>
        <dbReference type="Proteomes" id="UP000295106"/>
    </source>
</evidence>
<accession>A0A4V2SG47</accession>
<keyword evidence="4 5" id="KW-0472">Membrane</keyword>
<dbReference type="Gene3D" id="1.20.1300.10">
    <property type="entry name" value="Fumarate reductase/succinate dehydrogenase, transmembrane subunit"/>
    <property type="match status" value="1"/>
</dbReference>
<reference evidence="6 7" key="1">
    <citation type="submission" date="2019-03" db="EMBL/GenBank/DDBJ databases">
        <title>Genomic Encyclopedia of Type Strains, Phase IV (KMG-IV): sequencing the most valuable type-strain genomes for metagenomic binning, comparative biology and taxonomic classification.</title>
        <authorList>
            <person name="Goeker M."/>
        </authorList>
    </citation>
    <scope>NUCLEOTIDE SEQUENCE [LARGE SCALE GENOMIC DNA]</scope>
    <source>
        <strain evidence="6 7">DSM 1709</strain>
    </source>
</reference>
<protein>
    <submittedName>
        <fullName evidence="6">Succinate dehydrogenase subunit D</fullName>
    </submittedName>
</protein>
<dbReference type="GO" id="GO:0006106">
    <property type="term" value="P:fumarate metabolic process"/>
    <property type="evidence" value="ECO:0007669"/>
    <property type="project" value="InterPro"/>
</dbReference>
<organism evidence="6 7">
    <name type="scientific">Rubrivivax gelatinosus</name>
    <name type="common">Rhodocyclus gelatinosus</name>
    <name type="synonym">Rhodopseudomonas gelatinosa</name>
    <dbReference type="NCBI Taxonomy" id="28068"/>
    <lineage>
        <taxon>Bacteria</taxon>
        <taxon>Pseudomonadati</taxon>
        <taxon>Pseudomonadota</taxon>
        <taxon>Betaproteobacteria</taxon>
        <taxon>Burkholderiales</taxon>
        <taxon>Sphaerotilaceae</taxon>
        <taxon>Rubrivivax</taxon>
    </lineage>
</organism>
<dbReference type="InterPro" id="IPR003418">
    <property type="entry name" value="Fumarate_red_D"/>
</dbReference>
<dbReference type="HAMAP" id="MF_00709">
    <property type="entry name" value="Fumarate_red_D"/>
    <property type="match status" value="1"/>
</dbReference>
<evidence type="ECO:0000256" key="3">
    <source>
        <dbReference type="ARBA" id="ARBA00022989"/>
    </source>
</evidence>
<keyword evidence="1" id="KW-1003">Cell membrane</keyword>
<dbReference type="GeneID" id="99685443"/>
<evidence type="ECO:0000313" key="6">
    <source>
        <dbReference type="EMBL" id="TCO99797.1"/>
    </source>
</evidence>
<name>A0A4V2SG47_RUBGE</name>
<dbReference type="GO" id="GO:0016020">
    <property type="term" value="C:membrane"/>
    <property type="evidence" value="ECO:0007669"/>
    <property type="project" value="InterPro"/>
</dbReference>
<gene>
    <name evidence="6" type="ORF">EV684_11494</name>
</gene>
<feature type="transmembrane region" description="Helical" evidence="5">
    <location>
        <begin position="12"/>
        <end position="39"/>
    </location>
</feature>
<dbReference type="PIRSF" id="PIRSF000179">
    <property type="entry name" value="FrdD"/>
    <property type="match status" value="1"/>
</dbReference>
<dbReference type="EMBL" id="SLXD01000014">
    <property type="protein sequence ID" value="TCO99797.1"/>
    <property type="molecule type" value="Genomic_DNA"/>
</dbReference>
<evidence type="ECO:0000256" key="4">
    <source>
        <dbReference type="ARBA" id="ARBA00023136"/>
    </source>
</evidence>
<dbReference type="RefSeq" id="WP_009858618.1">
    <property type="nucleotide sequence ID" value="NZ_CP181386.1"/>
</dbReference>
<keyword evidence="2 5" id="KW-0812">Transmembrane</keyword>
<evidence type="ECO:0000256" key="2">
    <source>
        <dbReference type="ARBA" id="ARBA00022692"/>
    </source>
</evidence>
<dbReference type="AlphaFoldDB" id="A0A4V2SG47"/>
<sequence>MKRSHEPIFWSLFGAGGVLSALVGPALILITGVLAPLAIVLSPDALSYAHVHAFVLHPLGKLAVLAVIALFLFHGCHRMLHSLHDLGVHAGHGAAVFFYGFATVGSLVCAALLFAIGF</sequence>
<dbReference type="OrthoDB" id="9804636at2"/>
<feature type="transmembrane region" description="Helical" evidence="5">
    <location>
        <begin position="94"/>
        <end position="116"/>
    </location>
</feature>
<dbReference type="Proteomes" id="UP000295106">
    <property type="component" value="Unassembled WGS sequence"/>
</dbReference>
<keyword evidence="3 5" id="KW-1133">Transmembrane helix</keyword>
<comment type="caution">
    <text evidence="6">The sequence shown here is derived from an EMBL/GenBank/DDBJ whole genome shotgun (WGS) entry which is preliminary data.</text>
</comment>
<proteinExistence type="inferred from homology"/>
<feature type="transmembrane region" description="Helical" evidence="5">
    <location>
        <begin position="51"/>
        <end position="73"/>
    </location>
</feature>
<dbReference type="SUPFAM" id="SSF81343">
    <property type="entry name" value="Fumarate reductase respiratory complex transmembrane subunits"/>
    <property type="match status" value="1"/>
</dbReference>
<dbReference type="Pfam" id="PF02313">
    <property type="entry name" value="Fumarate_red_D"/>
    <property type="match status" value="1"/>
</dbReference>
<evidence type="ECO:0000256" key="5">
    <source>
        <dbReference type="SAM" id="Phobius"/>
    </source>
</evidence>
<dbReference type="InterPro" id="IPR034804">
    <property type="entry name" value="SQR/QFR_C/D"/>
</dbReference>